<dbReference type="PIRSF" id="PIRSF005719">
    <property type="entry name" value="SMC"/>
    <property type="match status" value="1"/>
</dbReference>
<keyword evidence="6" id="KW-0067">ATP-binding</keyword>
<dbReference type="GO" id="GO:0051301">
    <property type="term" value="P:cell division"/>
    <property type="evidence" value="ECO:0007669"/>
    <property type="project" value="UniProtKB-KW"/>
</dbReference>
<evidence type="ECO:0000256" key="5">
    <source>
        <dbReference type="ARBA" id="ARBA00022776"/>
    </source>
</evidence>
<dbReference type="FunFam" id="3.40.50.300:FF:000585">
    <property type="entry name" value="Structural maintenance of chromosomes 4"/>
    <property type="match status" value="1"/>
</dbReference>
<reference evidence="16" key="2">
    <citation type="submission" date="2023-11" db="UniProtKB">
        <authorList>
            <consortium name="WormBaseParasite"/>
        </authorList>
    </citation>
    <scope>IDENTIFICATION</scope>
</reference>
<keyword evidence="8" id="KW-0226">DNA condensation</keyword>
<dbReference type="Gene3D" id="3.40.50.300">
    <property type="entry name" value="P-loop containing nucleotide triphosphate hydrolases"/>
    <property type="match status" value="2"/>
</dbReference>
<feature type="region of interest" description="Disordered" evidence="13">
    <location>
        <begin position="1063"/>
        <end position="1115"/>
    </location>
</feature>
<dbReference type="WBParaSite" id="SRDH1_95260.4">
    <property type="protein sequence ID" value="SRDH1_95260.4"/>
    <property type="gene ID" value="SRDH1_95260"/>
</dbReference>
<dbReference type="Proteomes" id="UP000050792">
    <property type="component" value="Unassembled WGS sequence"/>
</dbReference>
<evidence type="ECO:0000256" key="1">
    <source>
        <dbReference type="ARBA" id="ARBA00004123"/>
    </source>
</evidence>
<evidence type="ECO:0000256" key="10">
    <source>
        <dbReference type="ARBA" id="ARBA00023306"/>
    </source>
</evidence>
<name>A0AA85GI31_9TREM</name>
<keyword evidence="3" id="KW-0132">Cell division</keyword>
<keyword evidence="9 11" id="KW-0539">Nucleus</keyword>
<evidence type="ECO:0000256" key="2">
    <source>
        <dbReference type="ARBA" id="ARBA00006005"/>
    </source>
</evidence>
<sequence length="1470" mass="167669">MTSTSELPNECPPIMNDEDILNDCGPVDIPPPPPLAQSLDANGPRLMITQIVTENFKSYGGMRVMGPFHKNFSCIIGKWICFIISVMKNITSGPNGSGKSNVIDSMLFVFGYRASKVRSKKISQLIHYSELVPNATSCEVAVHFQKIIDHGPGASDYEVVPNSQFVISRRAYKDNSSCYLIDGTRAVYRDVANLLRCHGVDIDHNRFLILQGEVEQIALMKPKAPSEHEDGFLEYLEDIIGSSRFKQPLNIFINRIEKLNDLRLEKLSRVKAVEKEKDELENVRNEAIDYLRLVNQLIQMKNVLYQQNLYRESNQVKVVKEKLMNAQKETENLSSQVREKTQQITRLESDRDELTQRHAQLQIRQRDGKAKFAEFEAQDGQLRDEHAHTKTSARRLAKAIQAERTKLEELERLPGEADARREEIKKQLAEYEEAKKKHEEVYKETADNLSKESAPLRIQVEESESALAPLQTEADQITSKLTLERQQYDLMMAGQRRELERMETAKKSMQLTQSKLKEREQELADAKKHLSSSGSAGNKGNLEMALASATRDLAEVKTHEADLTKELNDLRSKLTESKSALQADNSRNRMLNALLEAKRSGTLPGILGRLGDLGAISSRYDIAISTACGALDHIVTDTMDTAQKAVNFLKQNNLGQTTFIALDKMKKWAEKSSMPFNMPKVSFQVERLYDLIQTIDTNVKPAFYFALRDTLVTENLNTATKVAFGQQQRYRVVTLQGQVIEVSGAMSGGGGRPLSGRIMTDIVQVKKLHEANYGCESKRKRLSSDGSKETNDLSALERQLTQGDAELGRLRDTRSRLEEMIVRMTRQRDESERTVKRCENECIHLRAELKALTDEVKQAEERVKSTGPSNVERQKFEKQLEKLEQLTQQKCSIATKKREELEILKNKLLNFGSDRLATVRNRLDVMEKKIKDTNDELTKLEVSLKTATRNQQKSIEKLKNMEMEAELLKTKLIDIDNKLKQLEEDARACMIDYQKIQDEVEELQKLKEKCQTELTEAENTLATIQKAENSSRRLISQFESELTQATTNARHWERELRGLRLHRIDDDDEEEEEEEKEKDGSEVVMEEENVKVSSQDVSQSVVGDLNNEKSPTLKLNEQQRINRKSNNKSKNLPKFTDEELQNLHADLNEMKHLEERITTMAPNMASIEEYRRKAENYLTRVSELNHITNILSEQRKYMEDAKSKRLSEFLDGFHAITNKLKEMYQMITQGGDAELELIDSLDPFSEGIVFSVRPPKKSWKNIANLSGGEKTLSSLALVFALHHYKPTPLYVMDEIDAALDFKNVSIVGNYLKERTKNAQFIVISLRNNMFELSDRLIGIYKTYNITKTITLDPLPLMEHLRSLVIRVATVNGHEKEMKSLTLPPLSSPLLPPPQQQLQPMIMNSPMKIMNYSNHESVVLKSNMTEIILVNDEDNHDNIQTKLTINKGIGNQEILFTNPNNDNNTESAMEC</sequence>
<evidence type="ECO:0000256" key="3">
    <source>
        <dbReference type="ARBA" id="ARBA00022618"/>
    </source>
</evidence>
<dbReference type="SMART" id="SM00968">
    <property type="entry name" value="SMC_hinge"/>
    <property type="match status" value="1"/>
</dbReference>
<dbReference type="InterPro" id="IPR010935">
    <property type="entry name" value="SMC_hinge"/>
</dbReference>
<feature type="coiled-coil region" evidence="12">
    <location>
        <begin position="492"/>
        <end position="529"/>
    </location>
</feature>
<proteinExistence type="inferred from homology"/>
<dbReference type="Pfam" id="PF06470">
    <property type="entry name" value="SMC_hinge"/>
    <property type="match status" value="1"/>
</dbReference>
<feature type="compositionally biased region" description="Low complexity" evidence="13">
    <location>
        <begin position="1092"/>
        <end position="1102"/>
    </location>
</feature>
<feature type="compositionally biased region" description="Acidic residues" evidence="13">
    <location>
        <begin position="1066"/>
        <end position="1076"/>
    </location>
</feature>
<dbReference type="SUPFAM" id="SSF52540">
    <property type="entry name" value="P-loop containing nucleoside triphosphate hydrolases"/>
    <property type="match status" value="1"/>
</dbReference>
<evidence type="ECO:0000259" key="14">
    <source>
        <dbReference type="SMART" id="SM00968"/>
    </source>
</evidence>
<dbReference type="InterPro" id="IPR036277">
    <property type="entry name" value="SMC_hinge_sf"/>
</dbReference>
<reference evidence="15" key="1">
    <citation type="submission" date="2022-06" db="EMBL/GenBank/DDBJ databases">
        <authorList>
            <person name="Berger JAMES D."/>
            <person name="Berger JAMES D."/>
        </authorList>
    </citation>
    <scope>NUCLEOTIDE SEQUENCE [LARGE SCALE GENOMIC DNA]</scope>
</reference>
<evidence type="ECO:0000256" key="9">
    <source>
        <dbReference type="ARBA" id="ARBA00023242"/>
    </source>
</evidence>
<feature type="coiled-coil region" evidence="12">
    <location>
        <begin position="393"/>
        <end position="448"/>
    </location>
</feature>
<evidence type="ECO:0000313" key="16">
    <source>
        <dbReference type="WBParaSite" id="SRDH1_95260.4"/>
    </source>
</evidence>
<dbReference type="GO" id="GO:0005524">
    <property type="term" value="F:ATP binding"/>
    <property type="evidence" value="ECO:0007669"/>
    <property type="project" value="UniProtKB-KW"/>
</dbReference>
<evidence type="ECO:0000256" key="13">
    <source>
        <dbReference type="SAM" id="MobiDB-lite"/>
    </source>
</evidence>
<keyword evidence="10" id="KW-0131">Cell cycle</keyword>
<dbReference type="SUPFAM" id="SSF75553">
    <property type="entry name" value="Smc hinge domain"/>
    <property type="match status" value="1"/>
</dbReference>
<evidence type="ECO:0000256" key="6">
    <source>
        <dbReference type="ARBA" id="ARBA00022840"/>
    </source>
</evidence>
<keyword evidence="4" id="KW-0547">Nucleotide-binding</keyword>
<keyword evidence="7 12" id="KW-0175">Coiled coil</keyword>
<feature type="coiled-coil region" evidence="12">
    <location>
        <begin position="256"/>
        <end position="364"/>
    </location>
</feature>
<feature type="coiled-coil region" evidence="12">
    <location>
        <begin position="793"/>
        <end position="889"/>
    </location>
</feature>
<evidence type="ECO:0000313" key="15">
    <source>
        <dbReference type="Proteomes" id="UP000050792"/>
    </source>
</evidence>
<keyword evidence="5" id="KW-0498">Mitosis</keyword>
<comment type="subcellular location">
    <subcellularLocation>
        <location evidence="1 11">Nucleus</location>
    </subcellularLocation>
</comment>
<dbReference type="Gene3D" id="3.30.70.1620">
    <property type="match status" value="1"/>
</dbReference>
<keyword evidence="15" id="KW-1185">Reference proteome</keyword>
<dbReference type="GO" id="GO:0007076">
    <property type="term" value="P:mitotic chromosome condensation"/>
    <property type="evidence" value="ECO:0007669"/>
    <property type="project" value="TreeGrafter"/>
</dbReference>
<organism evidence="15 16">
    <name type="scientific">Schistosoma rodhaini</name>
    <dbReference type="NCBI Taxonomy" id="6188"/>
    <lineage>
        <taxon>Eukaryota</taxon>
        <taxon>Metazoa</taxon>
        <taxon>Spiralia</taxon>
        <taxon>Lophotrochozoa</taxon>
        <taxon>Platyhelminthes</taxon>
        <taxon>Trematoda</taxon>
        <taxon>Digenea</taxon>
        <taxon>Strigeidida</taxon>
        <taxon>Schistosomatoidea</taxon>
        <taxon>Schistosomatidae</taxon>
        <taxon>Schistosoma</taxon>
    </lineage>
</organism>
<evidence type="ECO:0000256" key="11">
    <source>
        <dbReference type="PIRNR" id="PIRNR005719"/>
    </source>
</evidence>
<comment type="similarity">
    <text evidence="2">Belongs to the SMC family. SMC4 subfamily.</text>
</comment>
<dbReference type="FunFam" id="3.40.50.300:FF:000481">
    <property type="entry name" value="Structural maintenance of chromosomes 4"/>
    <property type="match status" value="1"/>
</dbReference>
<evidence type="ECO:0000256" key="7">
    <source>
        <dbReference type="ARBA" id="ARBA00023054"/>
    </source>
</evidence>
<dbReference type="GO" id="GO:0000796">
    <property type="term" value="C:condensin complex"/>
    <property type="evidence" value="ECO:0007669"/>
    <property type="project" value="TreeGrafter"/>
</dbReference>
<evidence type="ECO:0000256" key="4">
    <source>
        <dbReference type="ARBA" id="ARBA00022741"/>
    </source>
</evidence>
<dbReference type="PANTHER" id="PTHR18937:SF172">
    <property type="entry name" value="STRUCTURAL MAINTENANCE OF CHROMOSOMES PROTEIN"/>
    <property type="match status" value="1"/>
</dbReference>
<dbReference type="Gene3D" id="1.20.1060.20">
    <property type="match status" value="1"/>
</dbReference>
<evidence type="ECO:0000256" key="12">
    <source>
        <dbReference type="SAM" id="Coils"/>
    </source>
</evidence>
<feature type="coiled-coil region" evidence="12">
    <location>
        <begin position="553"/>
        <end position="580"/>
    </location>
</feature>
<dbReference type="GO" id="GO:0005634">
    <property type="term" value="C:nucleus"/>
    <property type="evidence" value="ECO:0007669"/>
    <property type="project" value="UniProtKB-SubCell"/>
</dbReference>
<dbReference type="GO" id="GO:0016887">
    <property type="term" value="F:ATP hydrolysis activity"/>
    <property type="evidence" value="ECO:0007669"/>
    <property type="project" value="InterPro"/>
</dbReference>
<accession>A0AA85GI31</accession>
<dbReference type="InterPro" id="IPR024704">
    <property type="entry name" value="SMC"/>
</dbReference>
<dbReference type="InterPro" id="IPR003395">
    <property type="entry name" value="RecF/RecN/SMC_N"/>
</dbReference>
<dbReference type="Pfam" id="PF02463">
    <property type="entry name" value="SMC_N"/>
    <property type="match status" value="1"/>
</dbReference>
<feature type="domain" description="SMC hinge" evidence="14">
    <location>
        <begin position="604"/>
        <end position="723"/>
    </location>
</feature>
<evidence type="ECO:0000256" key="8">
    <source>
        <dbReference type="ARBA" id="ARBA00023067"/>
    </source>
</evidence>
<protein>
    <recommendedName>
        <fullName evidence="11">Structural maintenance of chromosomes protein</fullName>
    </recommendedName>
</protein>
<dbReference type="PANTHER" id="PTHR18937">
    <property type="entry name" value="STRUCTURAL MAINTENANCE OF CHROMOSOMES SMC FAMILY MEMBER"/>
    <property type="match status" value="1"/>
</dbReference>
<dbReference type="InterPro" id="IPR027417">
    <property type="entry name" value="P-loop_NTPase"/>
</dbReference>
<feature type="coiled-coil region" evidence="12">
    <location>
        <begin position="916"/>
        <end position="1055"/>
    </location>
</feature>